<feature type="domain" description="UFSP2 N-terminal MPN-like" evidence="8">
    <location>
        <begin position="1"/>
        <end position="133"/>
    </location>
</feature>
<evidence type="ECO:0000259" key="8">
    <source>
        <dbReference type="Pfam" id="PF26560"/>
    </source>
</evidence>
<accession>A0A069DVQ1</accession>
<organism evidence="9">
    <name type="scientific">Panstrongylus megistus</name>
    <dbReference type="NCBI Taxonomy" id="65343"/>
    <lineage>
        <taxon>Eukaryota</taxon>
        <taxon>Metazoa</taxon>
        <taxon>Ecdysozoa</taxon>
        <taxon>Arthropoda</taxon>
        <taxon>Hexapoda</taxon>
        <taxon>Insecta</taxon>
        <taxon>Pterygota</taxon>
        <taxon>Neoptera</taxon>
        <taxon>Paraneoptera</taxon>
        <taxon>Hemiptera</taxon>
        <taxon>Heteroptera</taxon>
        <taxon>Panheteroptera</taxon>
        <taxon>Cimicomorpha</taxon>
        <taxon>Reduviidae</taxon>
        <taxon>Triatominae</taxon>
        <taxon>Panstrongylus</taxon>
    </lineage>
</organism>
<keyword evidence="5" id="KW-0788">Thiol protease</keyword>
<evidence type="ECO:0000256" key="4">
    <source>
        <dbReference type="ARBA" id="ARBA00022801"/>
    </source>
</evidence>
<dbReference type="Pfam" id="PF26560">
    <property type="entry name" value="UFSP2_MPN_insect"/>
    <property type="match status" value="1"/>
</dbReference>
<dbReference type="AlphaFoldDB" id="A0A069DVQ1"/>
<evidence type="ECO:0000259" key="7">
    <source>
        <dbReference type="Pfam" id="PF20908"/>
    </source>
</evidence>
<dbReference type="InterPro" id="IPR049387">
    <property type="entry name" value="UFSP2-like_2nd"/>
</dbReference>
<feature type="domain" description="UFSP1/2/DUB catalytic" evidence="6">
    <location>
        <begin position="404"/>
        <end position="591"/>
    </location>
</feature>
<evidence type="ECO:0000256" key="5">
    <source>
        <dbReference type="ARBA" id="ARBA00022807"/>
    </source>
</evidence>
<dbReference type="Pfam" id="PF20908">
    <property type="entry name" value="UfSP2_N"/>
    <property type="match status" value="1"/>
</dbReference>
<protein>
    <submittedName>
        <fullName evidence="9">Putative ufm1-specific protease 2</fullName>
    </submittedName>
</protein>
<dbReference type="GO" id="GO:0005634">
    <property type="term" value="C:nucleus"/>
    <property type="evidence" value="ECO:0007669"/>
    <property type="project" value="TreeGrafter"/>
</dbReference>
<dbReference type="EMBL" id="GBGD01000904">
    <property type="protein sequence ID" value="JAC87985.1"/>
    <property type="molecule type" value="mRNA"/>
</dbReference>
<feature type="domain" description="UFSP2 second" evidence="7">
    <location>
        <begin position="251"/>
        <end position="384"/>
    </location>
</feature>
<dbReference type="GO" id="GO:0071567">
    <property type="term" value="F:deUFMylase activity"/>
    <property type="evidence" value="ECO:0007669"/>
    <property type="project" value="UniProtKB-ARBA"/>
</dbReference>
<dbReference type="Gene3D" id="3.90.70.130">
    <property type="match status" value="1"/>
</dbReference>
<evidence type="ECO:0000259" key="6">
    <source>
        <dbReference type="Pfam" id="PF07910"/>
    </source>
</evidence>
<dbReference type="GO" id="GO:0006508">
    <property type="term" value="P:proteolysis"/>
    <property type="evidence" value="ECO:0007669"/>
    <property type="project" value="UniProtKB-KW"/>
</dbReference>
<dbReference type="GO" id="GO:0005783">
    <property type="term" value="C:endoplasmic reticulum"/>
    <property type="evidence" value="ECO:0007669"/>
    <property type="project" value="TreeGrafter"/>
</dbReference>
<proteinExistence type="evidence at transcript level"/>
<name>A0A069DVQ1_9HEMI</name>
<keyword evidence="2 9" id="KW-0645">Protease</keyword>
<dbReference type="PANTHER" id="PTHR48153">
    <property type="entry name" value="UFM1-SPECIFIC PROTEASE 2"/>
    <property type="match status" value="1"/>
</dbReference>
<reference evidence="9" key="1">
    <citation type="journal article" date="2015" name="J. Med. Entomol.">
        <title>A Deep Insight Into the Sialotranscriptome of the Chagas Disease Vector, Panstrongylus megistus (Hemiptera: Heteroptera).</title>
        <authorList>
            <person name="Ribeiro J.M."/>
            <person name="Schwarz A."/>
            <person name="Francischetti I.M."/>
        </authorList>
    </citation>
    <scope>NUCLEOTIDE SEQUENCE</scope>
    <source>
        <tissue evidence="9">Salivary glands</tissue>
    </source>
</reference>
<dbReference type="InterPro" id="IPR012462">
    <property type="entry name" value="UFSP1/2_DUB_cat"/>
</dbReference>
<evidence type="ECO:0000256" key="1">
    <source>
        <dbReference type="ARBA" id="ARBA00008552"/>
    </source>
</evidence>
<keyword evidence="4" id="KW-0378">Hydrolase</keyword>
<evidence type="ECO:0000313" key="9">
    <source>
        <dbReference type="EMBL" id="JAC87985.1"/>
    </source>
</evidence>
<dbReference type="Pfam" id="PF07910">
    <property type="entry name" value="Peptidase_C78"/>
    <property type="match status" value="1"/>
</dbReference>
<dbReference type="InterPro" id="IPR058757">
    <property type="entry name" value="UFSP2_MPN_N"/>
</dbReference>
<sequence>MFPKIVLTRPVFMRLNEALGNHTGEIFGIIYNGTVLITGLNFDSNDSVGRENLRLYNQNIYPAGVDWCGLFQVNQTQTTNVDNKFLSRLKDIAVTNNPILLTRIIDKAILKASVSYIDGLRDTDFTIMEEEEFTETFLHIRIRSRRTINVATDKHDSIIKDLHKFRKKLSSGAAVFNFKETEFYIHNDELDNVPSNTNLGDICETDTHPTEICNSSIQGPYEVTVIFLVSDSDVEREHVCSDEYLLSDVDEVTECDKVGAPLVQTTALRNTRNGRLHLPIDILCIAQRERLVQNLYDILMEALYRWLDLIRLYLTKSFSEHIESTPVQICHFYPIPLSHYVSLIYPKEVTDESLVEKRAALHLLFNLPTSQPFFRQSNVLQFGKKSVALNVHHGLRYNGVSNGQRALVKGCYEYYHYLQDSFDDRGWGCAYRSFQTIFSWFRLQGYTTKKVPSHKEIQACLVKLGDKPASFIGSHNWIGSTELSFCLDEMLGVSSIILNVSSGQELCTLGSQLLYHFRTVGTPVMIGGGNLAHTIIGIDFNEESGAIMFLILDPHFVACGDKNYLTQIQTKGGVFWKGLHFWSQNNFYNLCLAQPASSY</sequence>
<keyword evidence="3" id="KW-0833">Ubl conjugation pathway</keyword>
<comment type="similarity">
    <text evidence="1">Belongs to the peptidase C78 family.</text>
</comment>
<dbReference type="PANTHER" id="PTHR48153:SF2">
    <property type="entry name" value="UFM1-SPECIFIC PROTEASE 2"/>
    <property type="match status" value="1"/>
</dbReference>
<evidence type="ECO:0000256" key="3">
    <source>
        <dbReference type="ARBA" id="ARBA00022786"/>
    </source>
</evidence>
<evidence type="ECO:0000256" key="2">
    <source>
        <dbReference type="ARBA" id="ARBA00022670"/>
    </source>
</evidence>